<feature type="region of interest" description="Disordered" evidence="3">
    <location>
        <begin position="199"/>
        <end position="260"/>
    </location>
</feature>
<evidence type="ECO:0000313" key="5">
    <source>
        <dbReference type="EMBL" id="KAK6992719.1"/>
    </source>
</evidence>
<dbReference type="GO" id="GO:0006397">
    <property type="term" value="P:mRNA processing"/>
    <property type="evidence" value="ECO:0007669"/>
    <property type="project" value="UniProtKB-KW"/>
</dbReference>
<evidence type="ECO:0000313" key="6">
    <source>
        <dbReference type="Proteomes" id="UP001362999"/>
    </source>
</evidence>
<keyword evidence="6" id="KW-1185">Reference proteome</keyword>
<keyword evidence="2" id="KW-0479">Metal-binding</keyword>
<evidence type="ECO:0000256" key="2">
    <source>
        <dbReference type="PROSITE-ProRule" id="PRU00047"/>
    </source>
</evidence>
<protein>
    <recommendedName>
        <fullName evidence="4">CCHC-type domain-containing protein</fullName>
    </recommendedName>
</protein>
<dbReference type="SUPFAM" id="SSF57756">
    <property type="entry name" value="Retrovirus zinc finger-like domains"/>
    <property type="match status" value="1"/>
</dbReference>
<dbReference type="Proteomes" id="UP001362999">
    <property type="component" value="Unassembled WGS sequence"/>
</dbReference>
<reference evidence="5 6" key="1">
    <citation type="journal article" date="2024" name="J Genomics">
        <title>Draft genome sequencing and assembly of Favolaschia claudopus CIRM-BRFM 2984 isolated from oak limbs.</title>
        <authorList>
            <person name="Navarro D."/>
            <person name="Drula E."/>
            <person name="Chaduli D."/>
            <person name="Cazenave R."/>
            <person name="Ahrendt S."/>
            <person name="Wang J."/>
            <person name="Lipzen A."/>
            <person name="Daum C."/>
            <person name="Barry K."/>
            <person name="Grigoriev I.V."/>
            <person name="Favel A."/>
            <person name="Rosso M.N."/>
            <person name="Martin F."/>
        </authorList>
    </citation>
    <scope>NUCLEOTIDE SEQUENCE [LARGE SCALE GENOMIC DNA]</scope>
    <source>
        <strain evidence="5 6">CIRM-BRFM 2984</strain>
    </source>
</reference>
<keyword evidence="2" id="KW-0863">Zinc-finger</keyword>
<dbReference type="Pfam" id="PF13352">
    <property type="entry name" value="DUF4100"/>
    <property type="match status" value="1"/>
</dbReference>
<dbReference type="InterPro" id="IPR036875">
    <property type="entry name" value="Znf_CCHC_sf"/>
</dbReference>
<dbReference type="GO" id="GO:0003676">
    <property type="term" value="F:nucleic acid binding"/>
    <property type="evidence" value="ECO:0007669"/>
    <property type="project" value="InterPro"/>
</dbReference>
<name>A0AAV9ZUQ5_9AGAR</name>
<keyword evidence="2" id="KW-0862">Zinc</keyword>
<dbReference type="InterPro" id="IPR025165">
    <property type="entry name" value="DUF4100"/>
</dbReference>
<feature type="region of interest" description="Disordered" evidence="3">
    <location>
        <begin position="302"/>
        <end position="347"/>
    </location>
</feature>
<feature type="non-terminal residue" evidence="5">
    <location>
        <position position="698"/>
    </location>
</feature>
<dbReference type="GO" id="GO:0008270">
    <property type="term" value="F:zinc ion binding"/>
    <property type="evidence" value="ECO:0007669"/>
    <property type="project" value="UniProtKB-KW"/>
</dbReference>
<organism evidence="5 6">
    <name type="scientific">Favolaschia claudopus</name>
    <dbReference type="NCBI Taxonomy" id="2862362"/>
    <lineage>
        <taxon>Eukaryota</taxon>
        <taxon>Fungi</taxon>
        <taxon>Dikarya</taxon>
        <taxon>Basidiomycota</taxon>
        <taxon>Agaricomycotina</taxon>
        <taxon>Agaricomycetes</taxon>
        <taxon>Agaricomycetidae</taxon>
        <taxon>Agaricales</taxon>
        <taxon>Marasmiineae</taxon>
        <taxon>Mycenaceae</taxon>
        <taxon>Favolaschia</taxon>
    </lineage>
</organism>
<evidence type="ECO:0000256" key="3">
    <source>
        <dbReference type="SAM" id="MobiDB-lite"/>
    </source>
</evidence>
<comment type="caution">
    <text evidence="5">The sequence shown here is derived from an EMBL/GenBank/DDBJ whole genome shotgun (WGS) entry which is preliminary data.</text>
</comment>
<dbReference type="Gene3D" id="2.40.70.10">
    <property type="entry name" value="Acid Proteases"/>
    <property type="match status" value="1"/>
</dbReference>
<dbReference type="PROSITE" id="PS50158">
    <property type="entry name" value="ZF_CCHC"/>
    <property type="match status" value="1"/>
</dbReference>
<feature type="compositionally biased region" description="Basic residues" evidence="3">
    <location>
        <begin position="228"/>
        <end position="249"/>
    </location>
</feature>
<evidence type="ECO:0000256" key="1">
    <source>
        <dbReference type="ARBA" id="ARBA00022664"/>
    </source>
</evidence>
<gene>
    <name evidence="5" type="ORF">R3P38DRAFT_2412574</name>
</gene>
<feature type="compositionally biased region" description="Polar residues" evidence="3">
    <location>
        <begin position="327"/>
        <end position="336"/>
    </location>
</feature>
<sequence length="698" mass="79740">MPVKGDKKAPKTFSGKYTEVQTFLDHYERLLRKYRVSIDKEKCRMIMKYCTVDVQNVIRTLNGYAQKQWEQLKQEILRVFDAERVLQKYKPADVEHYAAKHRTRTCDNLTQWREYHRKFNKIAGGPLSKKHLSREDYNAYFWIGVNKPLRQVLESRILQLNPYRSHKAQYTVREIDQAAEWHFRRDKYESLMVRAADLGEEQDDWSGEDSDSDSGSDDSESDYEEYKRKRKNRREKKKKESKKKKRTKKPTTEPETQKYAGNEDEIAKLITKLSKMNLEDPDYAPIYYKVMVMDHKGIAEKCVRPPVDKPSPIKRPPSRTFSRPEPKTSNPATYPNNIPLGSPNAANEGQQNPSCFGCNEPGHRISECRQVTSLLARGIAKHDEATGRLVMASGNRIRRLAGESLVKAAERMASETAPRVMLGYVDLTPNRWNAVQSFYHARQHAHIEEVTSNHPREKVADKAAKRPAFEHGTRPVDARKVRIVDESDVDMRDVQHSNKKTPHKADEHPAKNEQIPKSAGRQSELAGTVDPKQVMERILDTEIKMSLREIMVTAKELRTEFQDLIKVKNVKAVLLGGTRGGFAVDNIGWPRSDGILIQIDLKTAEGRDINAIIDTGSQLDVVRQDVAATIIRKPVDMSQVTNMNDANGGKGQLQGWIKDVEFTCGDAATVTDLWVAQRAPFTLLLGRPWQRGNLVSID</sequence>
<dbReference type="InterPro" id="IPR021109">
    <property type="entry name" value="Peptidase_aspartic_dom_sf"/>
</dbReference>
<feature type="compositionally biased region" description="Acidic residues" evidence="3">
    <location>
        <begin position="199"/>
        <end position="223"/>
    </location>
</feature>
<keyword evidence="1" id="KW-0507">mRNA processing</keyword>
<proteinExistence type="predicted"/>
<dbReference type="AlphaFoldDB" id="A0AAV9ZUQ5"/>
<dbReference type="EMBL" id="JAWWNJ010000107">
    <property type="protein sequence ID" value="KAK6992719.1"/>
    <property type="molecule type" value="Genomic_DNA"/>
</dbReference>
<feature type="region of interest" description="Disordered" evidence="3">
    <location>
        <begin position="492"/>
        <end position="528"/>
    </location>
</feature>
<dbReference type="CDD" id="cd00303">
    <property type="entry name" value="retropepsin_like"/>
    <property type="match status" value="1"/>
</dbReference>
<evidence type="ECO:0000259" key="4">
    <source>
        <dbReference type="PROSITE" id="PS50158"/>
    </source>
</evidence>
<accession>A0AAV9ZUQ5</accession>
<dbReference type="InterPro" id="IPR001878">
    <property type="entry name" value="Znf_CCHC"/>
</dbReference>
<feature type="domain" description="CCHC-type" evidence="4">
    <location>
        <begin position="355"/>
        <end position="370"/>
    </location>
</feature>